<sequence length="471" mass="53240">MTSEIAPTIWYPEPELVFHPERTSERDIHPLRGLKRFGPHSRGLVQSPIRVATLAPKGESERLFAFMRELSQSVRPVERTDYLPDWPGFNTVFDMRVTAATKKCRVELDGSFESEMAQSAMPHVLLAEQLVRAIQPLEAFRSEFDVLFIYLPQRWERGFYGTGDDFDLHDHLKAYTAARGMPIQIVREDKALAYRCRASVMWRVGLALYAKAGGVPWKLADVDPETAYIGISYAVRSNGADKPRFVTCCSQVFDAEGAGLEFIAYDTADVQVQRDNPFLSQAEMFRVITRSMTLYRHRHGGRSPRRVMVHKSTEFKDAEVLGCFEALPLCEAVDLIQVVEDVGWRGARWERDQASPGGKAAAFPVKRGSLIGLGEREALLWMHGAVETLGSKTYFQGQRGTPRPIRLVRHAGHGTWDDSARAALALSKMNWNNDGLYDPLPVTMSYAKVLARVLKRMTNLGSTPYQFRFFM</sequence>
<dbReference type="InterPro" id="IPR036397">
    <property type="entry name" value="RNaseH_sf"/>
</dbReference>
<name>A0A1E1F085_9SPHN</name>
<dbReference type="KEGG" id="sclo:SCLO_1008830"/>
<accession>A0A1E1F085</accession>
<dbReference type="CDD" id="cd04659">
    <property type="entry name" value="Piwi_piwi-like_ProArk"/>
    <property type="match status" value="1"/>
</dbReference>
<keyword evidence="2" id="KW-1185">Reference proteome</keyword>
<dbReference type="RefSeq" id="WP_066514271.1">
    <property type="nucleotide sequence ID" value="NZ_AP017655.1"/>
</dbReference>
<dbReference type="OrthoDB" id="580851at2"/>
<dbReference type="Gene3D" id="3.30.420.10">
    <property type="entry name" value="Ribonuclease H-like superfamily/Ribonuclease H"/>
    <property type="match status" value="1"/>
</dbReference>
<dbReference type="GO" id="GO:0003676">
    <property type="term" value="F:nucleic acid binding"/>
    <property type="evidence" value="ECO:0007669"/>
    <property type="project" value="InterPro"/>
</dbReference>
<evidence type="ECO:0000313" key="2">
    <source>
        <dbReference type="Proteomes" id="UP000218272"/>
    </source>
</evidence>
<gene>
    <name evidence="1" type="ORF">SCLO_1008830</name>
</gene>
<reference evidence="1 2" key="1">
    <citation type="submission" date="2016-10" db="EMBL/GenBank/DDBJ databases">
        <title>Complete Genome Sequence of the Nonylphenol-Degrading Bacterium Sphingobium cloacae JCM 10874T.</title>
        <authorList>
            <person name="Ootsuka M."/>
            <person name="Nishizawa T."/>
            <person name="Ohta H."/>
        </authorList>
    </citation>
    <scope>NUCLEOTIDE SEQUENCE [LARGE SCALE GENOMIC DNA]</scope>
    <source>
        <strain evidence="1 2">JCM 10874</strain>
    </source>
</reference>
<evidence type="ECO:0008006" key="3">
    <source>
        <dbReference type="Google" id="ProtNLM"/>
    </source>
</evidence>
<evidence type="ECO:0000313" key="1">
    <source>
        <dbReference type="EMBL" id="BAV63923.1"/>
    </source>
</evidence>
<dbReference type="EMBL" id="AP017655">
    <property type="protein sequence ID" value="BAV63923.1"/>
    <property type="molecule type" value="Genomic_DNA"/>
</dbReference>
<dbReference type="Proteomes" id="UP000218272">
    <property type="component" value="Chromosome SCLO_1"/>
</dbReference>
<proteinExistence type="predicted"/>
<dbReference type="InterPro" id="IPR012337">
    <property type="entry name" value="RNaseH-like_sf"/>
</dbReference>
<organism evidence="1 2">
    <name type="scientific">Sphingobium cloacae</name>
    <dbReference type="NCBI Taxonomy" id="120107"/>
    <lineage>
        <taxon>Bacteria</taxon>
        <taxon>Pseudomonadati</taxon>
        <taxon>Pseudomonadota</taxon>
        <taxon>Alphaproteobacteria</taxon>
        <taxon>Sphingomonadales</taxon>
        <taxon>Sphingomonadaceae</taxon>
        <taxon>Sphingobium</taxon>
    </lineage>
</organism>
<dbReference type="Gene3D" id="3.40.50.2300">
    <property type="match status" value="1"/>
</dbReference>
<dbReference type="SUPFAM" id="SSF53098">
    <property type="entry name" value="Ribonuclease H-like"/>
    <property type="match status" value="1"/>
</dbReference>
<protein>
    <recommendedName>
        <fullName evidence="3">Piwi domain-containing protein</fullName>
    </recommendedName>
</protein>
<dbReference type="AlphaFoldDB" id="A0A1E1F085"/>